<proteinExistence type="inferred from homology"/>
<dbReference type="EMBL" id="MU006791">
    <property type="protein sequence ID" value="KAF2638130.1"/>
    <property type="molecule type" value="Genomic_DNA"/>
</dbReference>
<dbReference type="InterPro" id="IPR049326">
    <property type="entry name" value="Rhodopsin_dom_fungi"/>
</dbReference>
<organism evidence="8 9">
    <name type="scientific">Massarina eburnea CBS 473.64</name>
    <dbReference type="NCBI Taxonomy" id="1395130"/>
    <lineage>
        <taxon>Eukaryota</taxon>
        <taxon>Fungi</taxon>
        <taxon>Dikarya</taxon>
        <taxon>Ascomycota</taxon>
        <taxon>Pezizomycotina</taxon>
        <taxon>Dothideomycetes</taxon>
        <taxon>Pleosporomycetidae</taxon>
        <taxon>Pleosporales</taxon>
        <taxon>Massarineae</taxon>
        <taxon>Massarinaceae</taxon>
        <taxon>Massarina</taxon>
    </lineage>
</organism>
<evidence type="ECO:0000256" key="1">
    <source>
        <dbReference type="ARBA" id="ARBA00004141"/>
    </source>
</evidence>
<keyword evidence="3 6" id="KW-1133">Transmembrane helix</keyword>
<dbReference type="GO" id="GO:0016020">
    <property type="term" value="C:membrane"/>
    <property type="evidence" value="ECO:0007669"/>
    <property type="project" value="UniProtKB-SubCell"/>
</dbReference>
<dbReference type="Pfam" id="PF20684">
    <property type="entry name" value="Fung_rhodopsin"/>
    <property type="match status" value="1"/>
</dbReference>
<evidence type="ECO:0000256" key="3">
    <source>
        <dbReference type="ARBA" id="ARBA00022989"/>
    </source>
</evidence>
<feature type="transmembrane region" description="Helical" evidence="6">
    <location>
        <begin position="15"/>
        <end position="34"/>
    </location>
</feature>
<dbReference type="PANTHER" id="PTHR33048:SF47">
    <property type="entry name" value="INTEGRAL MEMBRANE PROTEIN-RELATED"/>
    <property type="match status" value="1"/>
</dbReference>
<evidence type="ECO:0000313" key="9">
    <source>
        <dbReference type="Proteomes" id="UP000799753"/>
    </source>
</evidence>
<accession>A0A6A6RS08</accession>
<dbReference type="Proteomes" id="UP000799753">
    <property type="component" value="Unassembled WGS sequence"/>
</dbReference>
<evidence type="ECO:0000256" key="2">
    <source>
        <dbReference type="ARBA" id="ARBA00022692"/>
    </source>
</evidence>
<dbReference type="OrthoDB" id="5413793at2759"/>
<keyword evidence="4 6" id="KW-0472">Membrane</keyword>
<evidence type="ECO:0000256" key="4">
    <source>
        <dbReference type="ARBA" id="ARBA00023136"/>
    </source>
</evidence>
<keyword evidence="9" id="KW-1185">Reference proteome</keyword>
<sequence length="356" mass="39625">MIFQPYPNEQRDLRWVTVTLTSIATSLLIVRLATTWKQRGWFGLEDVCVIISAISLICLATVIYMSTLYGFGTHVVDIKKSGGNLVMAMKYFWYSLIFYTICNGFTKLAFLALYYRVFATKGFRKMCLVMAGLSVAWTVSYLAVSIFNCSPIPRVYDRTIPGTCVNFHIHRWSNAGTNLLLDLIIFIMPMPLIMKLNMSLGNRLGLILLFSIGFFICLITLLRMATLPSTLRAKEPTWESAPTNLWSYIESAVGVICACLISIRRTISQFWPKMRRSNKGSSGASGAVYDAYGNSRRGSQPLSSGHHKLVPAGSYPLSPTSQTKPAASVTIVSRGSSQERMIDGINVTKDVDVVRS</sequence>
<evidence type="ECO:0000259" key="7">
    <source>
        <dbReference type="Pfam" id="PF20684"/>
    </source>
</evidence>
<evidence type="ECO:0000313" key="8">
    <source>
        <dbReference type="EMBL" id="KAF2638130.1"/>
    </source>
</evidence>
<comment type="similarity">
    <text evidence="5">Belongs to the SAT4 family.</text>
</comment>
<name>A0A6A6RS08_9PLEO</name>
<feature type="transmembrane region" description="Helical" evidence="6">
    <location>
        <begin position="206"/>
        <end position="225"/>
    </location>
</feature>
<feature type="domain" description="Rhodopsin" evidence="7">
    <location>
        <begin position="30"/>
        <end position="268"/>
    </location>
</feature>
<comment type="subcellular location">
    <subcellularLocation>
        <location evidence="1">Membrane</location>
        <topology evidence="1">Multi-pass membrane protein</topology>
    </subcellularLocation>
</comment>
<feature type="transmembrane region" description="Helical" evidence="6">
    <location>
        <begin position="46"/>
        <end position="71"/>
    </location>
</feature>
<gene>
    <name evidence="8" type="ORF">P280DRAFT_432362</name>
</gene>
<feature type="transmembrane region" description="Helical" evidence="6">
    <location>
        <begin position="245"/>
        <end position="267"/>
    </location>
</feature>
<dbReference type="PANTHER" id="PTHR33048">
    <property type="entry name" value="PTH11-LIKE INTEGRAL MEMBRANE PROTEIN (AFU_ORTHOLOGUE AFUA_5G11245)"/>
    <property type="match status" value="1"/>
</dbReference>
<protein>
    <recommendedName>
        <fullName evidence="7">Rhodopsin domain-containing protein</fullName>
    </recommendedName>
</protein>
<feature type="transmembrane region" description="Helical" evidence="6">
    <location>
        <begin position="127"/>
        <end position="147"/>
    </location>
</feature>
<feature type="transmembrane region" description="Helical" evidence="6">
    <location>
        <begin position="91"/>
        <end position="115"/>
    </location>
</feature>
<keyword evidence="2 6" id="KW-0812">Transmembrane</keyword>
<dbReference type="InterPro" id="IPR052337">
    <property type="entry name" value="SAT4-like"/>
</dbReference>
<dbReference type="AlphaFoldDB" id="A0A6A6RS08"/>
<reference evidence="8" key="1">
    <citation type="journal article" date="2020" name="Stud. Mycol.">
        <title>101 Dothideomycetes genomes: a test case for predicting lifestyles and emergence of pathogens.</title>
        <authorList>
            <person name="Haridas S."/>
            <person name="Albert R."/>
            <person name="Binder M."/>
            <person name="Bloem J."/>
            <person name="Labutti K."/>
            <person name="Salamov A."/>
            <person name="Andreopoulos B."/>
            <person name="Baker S."/>
            <person name="Barry K."/>
            <person name="Bills G."/>
            <person name="Bluhm B."/>
            <person name="Cannon C."/>
            <person name="Castanera R."/>
            <person name="Culley D."/>
            <person name="Daum C."/>
            <person name="Ezra D."/>
            <person name="Gonzalez J."/>
            <person name="Henrissat B."/>
            <person name="Kuo A."/>
            <person name="Liang C."/>
            <person name="Lipzen A."/>
            <person name="Lutzoni F."/>
            <person name="Magnuson J."/>
            <person name="Mondo S."/>
            <person name="Nolan M."/>
            <person name="Ohm R."/>
            <person name="Pangilinan J."/>
            <person name="Park H.-J."/>
            <person name="Ramirez L."/>
            <person name="Alfaro M."/>
            <person name="Sun H."/>
            <person name="Tritt A."/>
            <person name="Yoshinaga Y."/>
            <person name="Zwiers L.-H."/>
            <person name="Turgeon B."/>
            <person name="Goodwin S."/>
            <person name="Spatafora J."/>
            <person name="Crous P."/>
            <person name="Grigoriev I."/>
        </authorList>
    </citation>
    <scope>NUCLEOTIDE SEQUENCE</scope>
    <source>
        <strain evidence="8">CBS 473.64</strain>
    </source>
</reference>
<evidence type="ECO:0000256" key="5">
    <source>
        <dbReference type="ARBA" id="ARBA00038359"/>
    </source>
</evidence>
<evidence type="ECO:0000256" key="6">
    <source>
        <dbReference type="SAM" id="Phobius"/>
    </source>
</evidence>